<dbReference type="PANTHER" id="PTHR45656">
    <property type="entry name" value="PROTEIN CBR-CLEC-78"/>
    <property type="match status" value="1"/>
</dbReference>
<protein>
    <recommendedName>
        <fullName evidence="5">Sushi domain-containing protein</fullName>
    </recommendedName>
</protein>
<reference evidence="6" key="1">
    <citation type="journal article" date="2019" name="bioRxiv">
        <title>The Genome of the Zebra Mussel, Dreissena polymorpha: A Resource for Invasive Species Research.</title>
        <authorList>
            <person name="McCartney M.A."/>
            <person name="Auch B."/>
            <person name="Kono T."/>
            <person name="Mallez S."/>
            <person name="Zhang Y."/>
            <person name="Obille A."/>
            <person name="Becker A."/>
            <person name="Abrahante J.E."/>
            <person name="Garbe J."/>
            <person name="Badalamenti J.P."/>
            <person name="Herman A."/>
            <person name="Mangelson H."/>
            <person name="Liachko I."/>
            <person name="Sullivan S."/>
            <person name="Sone E.D."/>
            <person name="Koren S."/>
            <person name="Silverstein K.A.T."/>
            <person name="Beckman K.B."/>
            <person name="Gohl D.M."/>
        </authorList>
    </citation>
    <scope>NUCLEOTIDE SEQUENCE</scope>
    <source>
        <strain evidence="6">Duluth1</strain>
        <tissue evidence="6">Whole animal</tissue>
    </source>
</reference>
<evidence type="ECO:0000313" key="7">
    <source>
        <dbReference type="Proteomes" id="UP000828390"/>
    </source>
</evidence>
<keyword evidence="7" id="KW-1185">Reference proteome</keyword>
<dbReference type="PANTHER" id="PTHR45656:SF4">
    <property type="entry name" value="PROTEIN CBR-CLEC-78"/>
    <property type="match status" value="1"/>
</dbReference>
<evidence type="ECO:0000256" key="3">
    <source>
        <dbReference type="ARBA" id="ARBA00023157"/>
    </source>
</evidence>
<dbReference type="InterPro" id="IPR035976">
    <property type="entry name" value="Sushi/SCR/CCP_sf"/>
</dbReference>
<dbReference type="InterPro" id="IPR000436">
    <property type="entry name" value="Sushi_SCR_CCP_dom"/>
</dbReference>
<evidence type="ECO:0000256" key="1">
    <source>
        <dbReference type="ARBA" id="ARBA00022729"/>
    </source>
</evidence>
<name>A0A9D4QKI7_DREPO</name>
<dbReference type="Gene3D" id="2.10.70.10">
    <property type="entry name" value="Complement Module, domain 1"/>
    <property type="match status" value="1"/>
</dbReference>
<evidence type="ECO:0000259" key="5">
    <source>
        <dbReference type="PROSITE" id="PS50923"/>
    </source>
</evidence>
<dbReference type="Pfam" id="PF00084">
    <property type="entry name" value="Sushi"/>
    <property type="match status" value="1"/>
</dbReference>
<keyword evidence="3 4" id="KW-1015">Disulfide bond</keyword>
<feature type="disulfide bond" evidence="4">
    <location>
        <begin position="32"/>
        <end position="59"/>
    </location>
</feature>
<dbReference type="AlphaFoldDB" id="A0A9D4QKI7"/>
<dbReference type="SMART" id="SM00032">
    <property type="entry name" value="CCP"/>
    <property type="match status" value="1"/>
</dbReference>
<keyword evidence="4" id="KW-0768">Sushi</keyword>
<comment type="caution">
    <text evidence="4">Lacks conserved residue(s) required for the propagation of feature annotation.</text>
</comment>
<dbReference type="InterPro" id="IPR051277">
    <property type="entry name" value="SEZ6_CSMD_C4BPB_Regulators"/>
</dbReference>
<dbReference type="EMBL" id="JAIWYP010000004">
    <property type="protein sequence ID" value="KAH3834479.1"/>
    <property type="molecule type" value="Genomic_DNA"/>
</dbReference>
<evidence type="ECO:0000313" key="6">
    <source>
        <dbReference type="EMBL" id="KAH3834479.1"/>
    </source>
</evidence>
<dbReference type="PROSITE" id="PS50923">
    <property type="entry name" value="SUSHI"/>
    <property type="match status" value="1"/>
</dbReference>
<keyword evidence="1" id="KW-0732">Signal</keyword>
<feature type="domain" description="Sushi" evidence="5">
    <location>
        <begin position="4"/>
        <end position="61"/>
    </location>
</feature>
<dbReference type="CDD" id="cd00033">
    <property type="entry name" value="CCP"/>
    <property type="match status" value="1"/>
</dbReference>
<comment type="caution">
    <text evidence="6">The sequence shown here is derived from an EMBL/GenBank/DDBJ whole genome shotgun (WGS) entry which is preliminary data.</text>
</comment>
<proteinExistence type="predicted"/>
<evidence type="ECO:0000256" key="4">
    <source>
        <dbReference type="PROSITE-ProRule" id="PRU00302"/>
    </source>
</evidence>
<dbReference type="SUPFAM" id="SSF57535">
    <property type="entry name" value="Complement control module/SCR domain"/>
    <property type="match status" value="1"/>
</dbReference>
<evidence type="ECO:0000256" key="2">
    <source>
        <dbReference type="ARBA" id="ARBA00022737"/>
    </source>
</evidence>
<sequence length="83" mass="8879">MLLLDCGPLPTLSYGTASSTDTTYRSTATITCHTGYSLHGNATLTCYSNGIWDNVEGTCEPLGECYHAVPFIFVNVSGSTHEL</sequence>
<dbReference type="Proteomes" id="UP000828390">
    <property type="component" value="Unassembled WGS sequence"/>
</dbReference>
<organism evidence="6 7">
    <name type="scientific">Dreissena polymorpha</name>
    <name type="common">Zebra mussel</name>
    <name type="synonym">Mytilus polymorpha</name>
    <dbReference type="NCBI Taxonomy" id="45954"/>
    <lineage>
        <taxon>Eukaryota</taxon>
        <taxon>Metazoa</taxon>
        <taxon>Spiralia</taxon>
        <taxon>Lophotrochozoa</taxon>
        <taxon>Mollusca</taxon>
        <taxon>Bivalvia</taxon>
        <taxon>Autobranchia</taxon>
        <taxon>Heteroconchia</taxon>
        <taxon>Euheterodonta</taxon>
        <taxon>Imparidentia</taxon>
        <taxon>Neoheterodontei</taxon>
        <taxon>Myida</taxon>
        <taxon>Dreissenoidea</taxon>
        <taxon>Dreissenidae</taxon>
        <taxon>Dreissena</taxon>
    </lineage>
</organism>
<accession>A0A9D4QKI7</accession>
<keyword evidence="2" id="KW-0677">Repeat</keyword>
<reference evidence="6" key="2">
    <citation type="submission" date="2020-11" db="EMBL/GenBank/DDBJ databases">
        <authorList>
            <person name="McCartney M.A."/>
            <person name="Auch B."/>
            <person name="Kono T."/>
            <person name="Mallez S."/>
            <person name="Becker A."/>
            <person name="Gohl D.M."/>
            <person name="Silverstein K.A.T."/>
            <person name="Koren S."/>
            <person name="Bechman K.B."/>
            <person name="Herman A."/>
            <person name="Abrahante J.E."/>
            <person name="Garbe J."/>
        </authorList>
    </citation>
    <scope>NUCLEOTIDE SEQUENCE</scope>
    <source>
        <strain evidence="6">Duluth1</strain>
        <tissue evidence="6">Whole animal</tissue>
    </source>
</reference>
<gene>
    <name evidence="6" type="ORF">DPMN_107807</name>
</gene>